<evidence type="ECO:0000313" key="4">
    <source>
        <dbReference type="Proteomes" id="UP000198615"/>
    </source>
</evidence>
<dbReference type="Gene3D" id="3.40.50.11590">
    <property type="match status" value="1"/>
</dbReference>
<dbReference type="OrthoDB" id="5918880at2"/>
<evidence type="ECO:0000313" key="3">
    <source>
        <dbReference type="EMBL" id="SDG01086.1"/>
    </source>
</evidence>
<dbReference type="SUPFAM" id="SSF159713">
    <property type="entry name" value="Dhaf3308-like"/>
    <property type="match status" value="1"/>
</dbReference>
<comment type="caution">
    <text evidence="3">The sequence shown here is derived from an EMBL/GenBank/DDBJ whole genome shotgun (WGS) entry which is preliminary data.</text>
</comment>
<dbReference type="Proteomes" id="UP000198615">
    <property type="component" value="Unassembled WGS sequence"/>
</dbReference>
<feature type="domain" description="Putative heavy-metal chelation" evidence="1">
    <location>
        <begin position="119"/>
        <end position="240"/>
    </location>
</feature>
<dbReference type="AlphaFoldDB" id="A0A8G2BJ50"/>
<dbReference type="InterPro" id="IPR007161">
    <property type="entry name" value="DUF364"/>
</dbReference>
<feature type="domain" description="DUF4213" evidence="2">
    <location>
        <begin position="11"/>
        <end position="86"/>
    </location>
</feature>
<proteinExistence type="predicted"/>
<dbReference type="Gene3D" id="3.30.390.100">
    <property type="match status" value="1"/>
</dbReference>
<dbReference type="InterPro" id="IPR025251">
    <property type="entry name" value="DUF4213"/>
</dbReference>
<evidence type="ECO:0000259" key="2">
    <source>
        <dbReference type="Pfam" id="PF13938"/>
    </source>
</evidence>
<name>A0A8G2BJ50_9PROT</name>
<accession>A0A8G2BJ50</accession>
<dbReference type="RefSeq" id="WP_093151476.1">
    <property type="nucleotide sequence ID" value="NZ_FNBW01000009.1"/>
</dbReference>
<dbReference type="Pfam" id="PF13938">
    <property type="entry name" value="DUF4213"/>
    <property type="match status" value="1"/>
</dbReference>
<keyword evidence="4" id="KW-1185">Reference proteome</keyword>
<evidence type="ECO:0000259" key="1">
    <source>
        <dbReference type="Pfam" id="PF04016"/>
    </source>
</evidence>
<sequence>MRQSLLAPAIAGMDDGAVAERIVVGFNWTAVQCGASVGLAWSPRGMAGAHTTPQTGSYAGRPLADLARLCLTDNPYERSIGLAAANTFWNRPTPSLQEGDGLTPWARDPEALREELAGTVIVGRFPGLDAKFPGATVVELDPRAGEVAYTDAGPRFATARALVMTASTLVNGTAEAILAAVSPEARVSVVGPSVPLCPGLLTGPVRRLAGFVVTEPQAAFTAVMEGAGAKALKRFGRPVTLTAPQA</sequence>
<reference evidence="3 4" key="1">
    <citation type="submission" date="2016-10" db="EMBL/GenBank/DDBJ databases">
        <authorList>
            <person name="Varghese N."/>
            <person name="Submissions S."/>
        </authorList>
    </citation>
    <scope>NUCLEOTIDE SEQUENCE [LARGE SCALE GENOMIC DNA]</scope>
    <source>
        <strain evidence="3 4">DSM 18839</strain>
    </source>
</reference>
<dbReference type="Pfam" id="PF04016">
    <property type="entry name" value="DUF364"/>
    <property type="match status" value="1"/>
</dbReference>
<gene>
    <name evidence="3" type="ORF">SAMN05660686_03021</name>
</gene>
<protein>
    <submittedName>
        <fullName evidence="3">Heavy-metal chelation</fullName>
    </submittedName>
</protein>
<dbReference type="EMBL" id="FNBW01000009">
    <property type="protein sequence ID" value="SDG01086.1"/>
    <property type="molecule type" value="Genomic_DNA"/>
</dbReference>
<organism evidence="3 4">
    <name type="scientific">Thalassobaculum litoreum DSM 18839</name>
    <dbReference type="NCBI Taxonomy" id="1123362"/>
    <lineage>
        <taxon>Bacteria</taxon>
        <taxon>Pseudomonadati</taxon>
        <taxon>Pseudomonadota</taxon>
        <taxon>Alphaproteobacteria</taxon>
        <taxon>Rhodospirillales</taxon>
        <taxon>Thalassobaculaceae</taxon>
        <taxon>Thalassobaculum</taxon>
    </lineage>
</organism>